<organism evidence="2 3">
    <name type="scientific">Noviherbaspirillum suwonense</name>
    <dbReference type="NCBI Taxonomy" id="1224511"/>
    <lineage>
        <taxon>Bacteria</taxon>
        <taxon>Pseudomonadati</taxon>
        <taxon>Pseudomonadota</taxon>
        <taxon>Betaproteobacteria</taxon>
        <taxon>Burkholderiales</taxon>
        <taxon>Oxalobacteraceae</taxon>
        <taxon>Noviherbaspirillum</taxon>
    </lineage>
</organism>
<gene>
    <name evidence="2" type="ORF">SAMN06295970_104177</name>
</gene>
<reference evidence="2 3" key="1">
    <citation type="submission" date="2017-05" db="EMBL/GenBank/DDBJ databases">
        <authorList>
            <person name="Varghese N."/>
            <person name="Submissions S."/>
        </authorList>
    </citation>
    <scope>NUCLEOTIDE SEQUENCE [LARGE SCALE GENOMIC DNA]</scope>
    <source>
        <strain evidence="2 3">DSM 26001</strain>
    </source>
</reference>
<name>A0ABY1Q4E0_9BURK</name>
<dbReference type="EMBL" id="FXUL01000004">
    <property type="protein sequence ID" value="SMP55472.1"/>
    <property type="molecule type" value="Genomic_DNA"/>
</dbReference>
<proteinExistence type="inferred from homology"/>
<sequence>MRLKKYRHFPGPGQRDQHRIASVARTLVQLARALGALAAGLMLAWPFSALAQVFQGRLLEAVLLTLQHEPNVAAASRQIAYTEGQLQAARGEFDTVLDAGAGVGQTRVPLIAALQSPGRTQANASTAGYSIGSTTRLRSGITVAPVLRVDRLRDNQGAASAPASSQVALNVVLPMLRGRGVETNTAAERAARENLQAAEFAYRHTVAARIAGSVNAYWDYLAALRALDIRIQSEARSLLLLDDARRLARGDEIPQADVLQNEAQLARDRGFRLVAEQAVVEARSALAIAMGMPAADPMQLALPADDFPDLQPAQLAQLQAMPPVAPPAGRFDLLASHRRLAAAGILFDAVRRDPGSQLDLTVSVGYSGLVENRPALAAMEALGRPASGFNASIGLVYVLPVQGNTQAGQLRQRAALADQARIELEALLLSVKAAIAVQRANLSSAVLQLDQQRQQVVLQTQVFANERKKYRLGLATVLDLLTVETRLTSDELAVIDIRRRLAQALVNYRFETGTLLGAGGDVQRIDMQSLTTLPEPG</sequence>
<dbReference type="RefSeq" id="WP_283441741.1">
    <property type="nucleotide sequence ID" value="NZ_FXUL01000004.1"/>
</dbReference>
<dbReference type="InterPro" id="IPR003423">
    <property type="entry name" value="OMP_efflux"/>
</dbReference>
<dbReference type="Pfam" id="PF02321">
    <property type="entry name" value="OEP"/>
    <property type="match status" value="1"/>
</dbReference>
<protein>
    <submittedName>
        <fullName evidence="2">Outer membrane protein TolC</fullName>
    </submittedName>
</protein>
<evidence type="ECO:0000256" key="1">
    <source>
        <dbReference type="ARBA" id="ARBA00007613"/>
    </source>
</evidence>
<comment type="similarity">
    <text evidence="1">Belongs to the outer membrane factor (OMF) (TC 1.B.17) family.</text>
</comment>
<dbReference type="Proteomes" id="UP001158049">
    <property type="component" value="Unassembled WGS sequence"/>
</dbReference>
<dbReference type="PANTHER" id="PTHR30203">
    <property type="entry name" value="OUTER MEMBRANE CATION EFFLUX PROTEIN"/>
    <property type="match status" value="1"/>
</dbReference>
<comment type="caution">
    <text evidence="2">The sequence shown here is derived from an EMBL/GenBank/DDBJ whole genome shotgun (WGS) entry which is preliminary data.</text>
</comment>
<dbReference type="InterPro" id="IPR010131">
    <property type="entry name" value="MdtP/NodT-like"/>
</dbReference>
<evidence type="ECO:0000313" key="3">
    <source>
        <dbReference type="Proteomes" id="UP001158049"/>
    </source>
</evidence>
<dbReference type="SUPFAM" id="SSF56954">
    <property type="entry name" value="Outer membrane efflux proteins (OEP)"/>
    <property type="match status" value="1"/>
</dbReference>
<dbReference type="PANTHER" id="PTHR30203:SF30">
    <property type="entry name" value="OUTER MEMBRANE PROTEIN-RELATED"/>
    <property type="match status" value="1"/>
</dbReference>
<dbReference type="Gene3D" id="1.20.1600.10">
    <property type="entry name" value="Outer membrane efflux proteins (OEP)"/>
    <property type="match status" value="1"/>
</dbReference>
<evidence type="ECO:0000313" key="2">
    <source>
        <dbReference type="EMBL" id="SMP55472.1"/>
    </source>
</evidence>
<accession>A0ABY1Q4E0</accession>
<keyword evidence="3" id="KW-1185">Reference proteome</keyword>